<evidence type="ECO:0000313" key="4">
    <source>
        <dbReference type="Proteomes" id="UP000696931"/>
    </source>
</evidence>
<dbReference type="Proteomes" id="UP000696931">
    <property type="component" value="Unassembled WGS sequence"/>
</dbReference>
<dbReference type="PRINTS" id="PR00111">
    <property type="entry name" value="ABHYDROLASE"/>
</dbReference>
<dbReference type="InterPro" id="IPR050228">
    <property type="entry name" value="Carboxylesterase_BioH"/>
</dbReference>
<name>A0A933W9A9_UNCEI</name>
<feature type="chain" id="PRO_5037348311" evidence="1">
    <location>
        <begin position="25"/>
        <end position="281"/>
    </location>
</feature>
<sequence length="281" mass="29923">MRLLRLSLAALTLAAVAATGLVHADTPAAPQTTELGRGTTIVFLHSLGAARMDWMPTARKLLGRYRVVLVDLPGHGSSALPDPFSLEAAAQQVDAVIARQKAESTIVVGQGLGGLIALMAVSAHPEHSRGLMLIDTQIKSPLPVGEQEMAQVTRFMDDNYATFLQMAFSRMGRDSVESAKLFAAMSAAPPATVKAYLRTLFTVDANRNLKMLPKPPALVFSERMWKSGTAWGTLAKAAGYEDSTIAVPQRIANAGLLVMKDQPDSLAAVVSRFADSRVGGK</sequence>
<dbReference type="PANTHER" id="PTHR43194:SF2">
    <property type="entry name" value="PEROXISOMAL MEMBRANE PROTEIN LPX1"/>
    <property type="match status" value="1"/>
</dbReference>
<feature type="domain" description="AB hydrolase-1" evidence="2">
    <location>
        <begin position="41"/>
        <end position="268"/>
    </location>
</feature>
<comment type="caution">
    <text evidence="3">The sequence shown here is derived from an EMBL/GenBank/DDBJ whole genome shotgun (WGS) entry which is preliminary data.</text>
</comment>
<proteinExistence type="predicted"/>
<dbReference type="InterPro" id="IPR029058">
    <property type="entry name" value="AB_hydrolase_fold"/>
</dbReference>
<dbReference type="Gene3D" id="3.40.50.1820">
    <property type="entry name" value="alpha/beta hydrolase"/>
    <property type="match status" value="1"/>
</dbReference>
<evidence type="ECO:0000256" key="1">
    <source>
        <dbReference type="SAM" id="SignalP"/>
    </source>
</evidence>
<feature type="signal peptide" evidence="1">
    <location>
        <begin position="1"/>
        <end position="24"/>
    </location>
</feature>
<dbReference type="InterPro" id="IPR000073">
    <property type="entry name" value="AB_hydrolase_1"/>
</dbReference>
<dbReference type="GO" id="GO:0016787">
    <property type="term" value="F:hydrolase activity"/>
    <property type="evidence" value="ECO:0007669"/>
    <property type="project" value="UniProtKB-KW"/>
</dbReference>
<evidence type="ECO:0000259" key="2">
    <source>
        <dbReference type="Pfam" id="PF12697"/>
    </source>
</evidence>
<evidence type="ECO:0000313" key="3">
    <source>
        <dbReference type="EMBL" id="MBI5169751.1"/>
    </source>
</evidence>
<reference evidence="3" key="1">
    <citation type="submission" date="2020-07" db="EMBL/GenBank/DDBJ databases">
        <title>Huge and variable diversity of episymbiotic CPR bacteria and DPANN archaea in groundwater ecosystems.</title>
        <authorList>
            <person name="He C.Y."/>
            <person name="Keren R."/>
            <person name="Whittaker M."/>
            <person name="Farag I.F."/>
            <person name="Doudna J."/>
            <person name="Cate J.H.D."/>
            <person name="Banfield J.F."/>
        </authorList>
    </citation>
    <scope>NUCLEOTIDE SEQUENCE</scope>
    <source>
        <strain evidence="3">NC_groundwater_1813_Pr3_B-0.1um_71_17</strain>
    </source>
</reference>
<gene>
    <name evidence="3" type="ORF">HZA61_09710</name>
</gene>
<organism evidence="3 4">
    <name type="scientific">Eiseniibacteriota bacterium</name>
    <dbReference type="NCBI Taxonomy" id="2212470"/>
    <lineage>
        <taxon>Bacteria</taxon>
        <taxon>Candidatus Eiseniibacteriota</taxon>
    </lineage>
</organism>
<accession>A0A933W9A9</accession>
<dbReference type="PANTHER" id="PTHR43194">
    <property type="entry name" value="HYDROLASE ALPHA/BETA FOLD FAMILY"/>
    <property type="match status" value="1"/>
</dbReference>
<keyword evidence="3" id="KW-0378">Hydrolase</keyword>
<dbReference type="AlphaFoldDB" id="A0A933W9A9"/>
<protein>
    <submittedName>
        <fullName evidence="3">Alpha/beta hydrolase</fullName>
    </submittedName>
</protein>
<dbReference type="Pfam" id="PF12697">
    <property type="entry name" value="Abhydrolase_6"/>
    <property type="match status" value="1"/>
</dbReference>
<dbReference type="SUPFAM" id="SSF53474">
    <property type="entry name" value="alpha/beta-Hydrolases"/>
    <property type="match status" value="1"/>
</dbReference>
<dbReference type="EMBL" id="JACRIW010000066">
    <property type="protein sequence ID" value="MBI5169751.1"/>
    <property type="molecule type" value="Genomic_DNA"/>
</dbReference>
<keyword evidence="1" id="KW-0732">Signal</keyword>